<sequence>GPNGVSNSVFSNCAGILTPHLGPVFRGTFTLEYYTEQWKISSTVALRKPGRPDYTILKAYWPIALLETVANILSSCIADDVTYIGKQFSLLPDTHFGG</sequence>
<proteinExistence type="predicted"/>
<evidence type="ECO:0000313" key="1">
    <source>
        <dbReference type="EMBL" id="KIJ57560.1"/>
    </source>
</evidence>
<organism evidence="1 2">
    <name type="scientific">Hydnomerulius pinastri MD-312</name>
    <dbReference type="NCBI Taxonomy" id="994086"/>
    <lineage>
        <taxon>Eukaryota</taxon>
        <taxon>Fungi</taxon>
        <taxon>Dikarya</taxon>
        <taxon>Basidiomycota</taxon>
        <taxon>Agaricomycotina</taxon>
        <taxon>Agaricomycetes</taxon>
        <taxon>Agaricomycetidae</taxon>
        <taxon>Boletales</taxon>
        <taxon>Boletales incertae sedis</taxon>
        <taxon>Leucogyrophana</taxon>
    </lineage>
</organism>
<protein>
    <submittedName>
        <fullName evidence="1">Uncharacterized protein</fullName>
    </submittedName>
</protein>
<name>A0A0C2PWR4_9AGAM</name>
<dbReference type="EMBL" id="KN840270">
    <property type="protein sequence ID" value="KIJ57560.1"/>
    <property type="molecule type" value="Genomic_DNA"/>
</dbReference>
<feature type="non-terminal residue" evidence="1">
    <location>
        <position position="98"/>
    </location>
</feature>
<gene>
    <name evidence="1" type="ORF">HYDPIDRAFT_67603</name>
</gene>
<reference evidence="1 2" key="1">
    <citation type="submission" date="2014-04" db="EMBL/GenBank/DDBJ databases">
        <title>Evolutionary Origins and Diversification of the Mycorrhizal Mutualists.</title>
        <authorList>
            <consortium name="DOE Joint Genome Institute"/>
            <consortium name="Mycorrhizal Genomics Consortium"/>
            <person name="Kohler A."/>
            <person name="Kuo A."/>
            <person name="Nagy L.G."/>
            <person name="Floudas D."/>
            <person name="Copeland A."/>
            <person name="Barry K.W."/>
            <person name="Cichocki N."/>
            <person name="Veneault-Fourrey C."/>
            <person name="LaButti K."/>
            <person name="Lindquist E.A."/>
            <person name="Lipzen A."/>
            <person name="Lundell T."/>
            <person name="Morin E."/>
            <person name="Murat C."/>
            <person name="Riley R."/>
            <person name="Ohm R."/>
            <person name="Sun H."/>
            <person name="Tunlid A."/>
            <person name="Henrissat B."/>
            <person name="Grigoriev I.V."/>
            <person name="Hibbett D.S."/>
            <person name="Martin F."/>
        </authorList>
    </citation>
    <scope>NUCLEOTIDE SEQUENCE [LARGE SCALE GENOMIC DNA]</scope>
    <source>
        <strain evidence="1 2">MD-312</strain>
    </source>
</reference>
<dbReference type="OrthoDB" id="412006at2759"/>
<evidence type="ECO:0000313" key="2">
    <source>
        <dbReference type="Proteomes" id="UP000053820"/>
    </source>
</evidence>
<keyword evidence="2" id="KW-1185">Reference proteome</keyword>
<accession>A0A0C2PWR4</accession>
<dbReference type="AlphaFoldDB" id="A0A0C2PWR4"/>
<dbReference type="HOGENOM" id="CLU_141388_1_0_1"/>
<dbReference type="Proteomes" id="UP000053820">
    <property type="component" value="Unassembled WGS sequence"/>
</dbReference>
<feature type="non-terminal residue" evidence="1">
    <location>
        <position position="1"/>
    </location>
</feature>